<keyword evidence="13 17" id="KW-0961">Cell wall biogenesis/degradation</keyword>
<comment type="function">
    <text evidence="17">Catalyzes the dephosphorylation of undecaprenyl diphosphate (UPP). Confers resistance to bacitracin.</text>
</comment>
<gene>
    <name evidence="17" type="primary">uppP</name>
    <name evidence="18" type="ORF">H9868_04930</name>
</gene>
<keyword evidence="10 17" id="KW-1133">Transmembrane helix</keyword>
<dbReference type="Pfam" id="PF02673">
    <property type="entry name" value="BacA"/>
    <property type="match status" value="1"/>
</dbReference>
<keyword evidence="6 17" id="KW-0812">Transmembrane</keyword>
<organism evidence="18 19">
    <name type="scientific">Candidatus Flavonifractor merdipullorum</name>
    <dbReference type="NCBI Taxonomy" id="2838590"/>
    <lineage>
        <taxon>Bacteria</taxon>
        <taxon>Bacillati</taxon>
        <taxon>Bacillota</taxon>
        <taxon>Clostridia</taxon>
        <taxon>Eubacteriales</taxon>
        <taxon>Oscillospiraceae</taxon>
        <taxon>Flavonifractor</taxon>
    </lineage>
</organism>
<evidence type="ECO:0000256" key="12">
    <source>
        <dbReference type="ARBA" id="ARBA00023251"/>
    </source>
</evidence>
<evidence type="ECO:0000313" key="18">
    <source>
        <dbReference type="EMBL" id="HIW93869.1"/>
    </source>
</evidence>
<dbReference type="EMBL" id="DXGA01000104">
    <property type="protein sequence ID" value="HIW93869.1"/>
    <property type="molecule type" value="Genomic_DNA"/>
</dbReference>
<evidence type="ECO:0000256" key="13">
    <source>
        <dbReference type="ARBA" id="ARBA00023316"/>
    </source>
</evidence>
<evidence type="ECO:0000256" key="15">
    <source>
        <dbReference type="ARBA" id="ARBA00032932"/>
    </source>
</evidence>
<dbReference type="GO" id="GO:0005886">
    <property type="term" value="C:plasma membrane"/>
    <property type="evidence" value="ECO:0007669"/>
    <property type="project" value="UniProtKB-SubCell"/>
</dbReference>
<protein>
    <recommendedName>
        <fullName evidence="4 17">Undecaprenyl-diphosphatase</fullName>
        <ecNumber evidence="3 17">3.6.1.27</ecNumber>
    </recommendedName>
    <alternativeName>
        <fullName evidence="15 17">Bacitracin resistance protein</fullName>
    </alternativeName>
    <alternativeName>
        <fullName evidence="14 17">Undecaprenyl pyrophosphate phosphatase</fullName>
    </alternativeName>
</protein>
<feature type="transmembrane region" description="Helical" evidence="17">
    <location>
        <begin position="272"/>
        <end position="293"/>
    </location>
</feature>
<evidence type="ECO:0000256" key="17">
    <source>
        <dbReference type="HAMAP-Rule" id="MF_01006"/>
    </source>
</evidence>
<sequence length="295" mass="32301">MSVLMGVVQGIAEFLPISSSGHLTLFQTFFGMEDEESKNMLFTVLLHFGTFLSVCVYYWRDVLDMIREFFLLVWELIQIARDGIRGLMGKEPLRREKPEGHIPPARRMVLLIVVATLPLFVIVPVNGLLEQAFSNSVLVSLALLFTGCILFFSDRMAKGHKNAKTATVLDALLVGCAQAVGTIPGISRSGITISAGLLRGYDRKFAVRFSFLMSLPAVLGANVLEISDAMQQQVDPGQLPIYLVGVVVAAVVGYFAIRLVNMLSNKGKFGMFAYYCWVVGLGSLIAGLVLPFLKG</sequence>
<dbReference type="Proteomes" id="UP000824192">
    <property type="component" value="Unassembled WGS sequence"/>
</dbReference>
<evidence type="ECO:0000256" key="5">
    <source>
        <dbReference type="ARBA" id="ARBA00022475"/>
    </source>
</evidence>
<evidence type="ECO:0000256" key="3">
    <source>
        <dbReference type="ARBA" id="ARBA00012374"/>
    </source>
</evidence>
<dbReference type="GO" id="GO:0046677">
    <property type="term" value="P:response to antibiotic"/>
    <property type="evidence" value="ECO:0007669"/>
    <property type="project" value="UniProtKB-UniRule"/>
</dbReference>
<evidence type="ECO:0000256" key="14">
    <source>
        <dbReference type="ARBA" id="ARBA00032707"/>
    </source>
</evidence>
<dbReference type="GO" id="GO:0071555">
    <property type="term" value="P:cell wall organization"/>
    <property type="evidence" value="ECO:0007669"/>
    <property type="project" value="UniProtKB-KW"/>
</dbReference>
<keyword evidence="9 17" id="KW-0573">Peptidoglycan synthesis</keyword>
<dbReference type="HAMAP" id="MF_01006">
    <property type="entry name" value="Undec_diphosphatase"/>
    <property type="match status" value="1"/>
</dbReference>
<evidence type="ECO:0000256" key="6">
    <source>
        <dbReference type="ARBA" id="ARBA00022692"/>
    </source>
</evidence>
<dbReference type="PANTHER" id="PTHR30622:SF2">
    <property type="entry name" value="UNDECAPRENYL-DIPHOSPHATASE"/>
    <property type="match status" value="1"/>
</dbReference>
<dbReference type="GO" id="GO:0050380">
    <property type="term" value="F:undecaprenyl-diphosphatase activity"/>
    <property type="evidence" value="ECO:0007669"/>
    <property type="project" value="UniProtKB-UniRule"/>
</dbReference>
<comment type="caution">
    <text evidence="18">The sequence shown here is derived from an EMBL/GenBank/DDBJ whole genome shotgun (WGS) entry which is preliminary data.</text>
</comment>
<name>A0A9D1UMZ4_9FIRM</name>
<feature type="transmembrane region" description="Helical" evidence="17">
    <location>
        <begin position="40"/>
        <end position="59"/>
    </location>
</feature>
<proteinExistence type="inferred from homology"/>
<evidence type="ECO:0000256" key="4">
    <source>
        <dbReference type="ARBA" id="ARBA00021581"/>
    </source>
</evidence>
<feature type="transmembrane region" description="Helical" evidence="17">
    <location>
        <begin position="205"/>
        <end position="224"/>
    </location>
</feature>
<comment type="similarity">
    <text evidence="2 17">Belongs to the UppP family.</text>
</comment>
<feature type="transmembrane region" description="Helical" evidence="17">
    <location>
        <begin position="132"/>
        <end position="152"/>
    </location>
</feature>
<comment type="miscellaneous">
    <text evidence="17">Bacitracin is thought to be involved in the inhibition of peptidoglycan synthesis by sequestering undecaprenyl diphosphate, thereby reducing the pool of lipid carrier available.</text>
</comment>
<comment type="catalytic activity">
    <reaction evidence="16 17">
        <text>di-trans,octa-cis-undecaprenyl diphosphate + H2O = di-trans,octa-cis-undecaprenyl phosphate + phosphate + H(+)</text>
        <dbReference type="Rhea" id="RHEA:28094"/>
        <dbReference type="ChEBI" id="CHEBI:15377"/>
        <dbReference type="ChEBI" id="CHEBI:15378"/>
        <dbReference type="ChEBI" id="CHEBI:43474"/>
        <dbReference type="ChEBI" id="CHEBI:58405"/>
        <dbReference type="ChEBI" id="CHEBI:60392"/>
        <dbReference type="EC" id="3.6.1.27"/>
    </reaction>
</comment>
<reference evidence="18" key="1">
    <citation type="journal article" date="2021" name="PeerJ">
        <title>Extensive microbial diversity within the chicken gut microbiome revealed by metagenomics and culture.</title>
        <authorList>
            <person name="Gilroy R."/>
            <person name="Ravi A."/>
            <person name="Getino M."/>
            <person name="Pursley I."/>
            <person name="Horton D.L."/>
            <person name="Alikhan N.F."/>
            <person name="Baker D."/>
            <person name="Gharbi K."/>
            <person name="Hall N."/>
            <person name="Watson M."/>
            <person name="Adriaenssens E.M."/>
            <person name="Foster-Nyarko E."/>
            <person name="Jarju S."/>
            <person name="Secka A."/>
            <person name="Antonio M."/>
            <person name="Oren A."/>
            <person name="Chaudhuri R.R."/>
            <person name="La Ragione R."/>
            <person name="Hildebrand F."/>
            <person name="Pallen M.J."/>
        </authorList>
    </citation>
    <scope>NUCLEOTIDE SEQUENCE</scope>
    <source>
        <strain evidence="18">ChiGjej6B6-1540</strain>
    </source>
</reference>
<evidence type="ECO:0000256" key="11">
    <source>
        <dbReference type="ARBA" id="ARBA00023136"/>
    </source>
</evidence>
<keyword evidence="7 17" id="KW-0378">Hydrolase</keyword>
<dbReference type="PANTHER" id="PTHR30622">
    <property type="entry name" value="UNDECAPRENYL-DIPHOSPHATASE"/>
    <property type="match status" value="1"/>
</dbReference>
<evidence type="ECO:0000256" key="1">
    <source>
        <dbReference type="ARBA" id="ARBA00004651"/>
    </source>
</evidence>
<feature type="transmembrane region" description="Helical" evidence="17">
    <location>
        <begin position="239"/>
        <end position="260"/>
    </location>
</feature>
<keyword evidence="12 17" id="KW-0046">Antibiotic resistance</keyword>
<evidence type="ECO:0000256" key="2">
    <source>
        <dbReference type="ARBA" id="ARBA00010621"/>
    </source>
</evidence>
<evidence type="ECO:0000256" key="10">
    <source>
        <dbReference type="ARBA" id="ARBA00022989"/>
    </source>
</evidence>
<comment type="subcellular location">
    <subcellularLocation>
        <location evidence="1 17">Cell membrane</location>
        <topology evidence="1 17">Multi-pass membrane protein</topology>
    </subcellularLocation>
</comment>
<evidence type="ECO:0000256" key="8">
    <source>
        <dbReference type="ARBA" id="ARBA00022960"/>
    </source>
</evidence>
<keyword evidence="5 17" id="KW-1003">Cell membrane</keyword>
<feature type="transmembrane region" description="Helical" evidence="17">
    <location>
        <begin position="105"/>
        <end position="126"/>
    </location>
</feature>
<dbReference type="GO" id="GO:0008360">
    <property type="term" value="P:regulation of cell shape"/>
    <property type="evidence" value="ECO:0007669"/>
    <property type="project" value="UniProtKB-KW"/>
</dbReference>
<dbReference type="GO" id="GO:0009252">
    <property type="term" value="P:peptidoglycan biosynthetic process"/>
    <property type="evidence" value="ECO:0007669"/>
    <property type="project" value="UniProtKB-KW"/>
</dbReference>
<dbReference type="InterPro" id="IPR003824">
    <property type="entry name" value="UppP"/>
</dbReference>
<evidence type="ECO:0000313" key="19">
    <source>
        <dbReference type="Proteomes" id="UP000824192"/>
    </source>
</evidence>
<evidence type="ECO:0000256" key="9">
    <source>
        <dbReference type="ARBA" id="ARBA00022984"/>
    </source>
</evidence>
<dbReference type="AlphaFoldDB" id="A0A9D1UMZ4"/>
<evidence type="ECO:0000256" key="16">
    <source>
        <dbReference type="ARBA" id="ARBA00047594"/>
    </source>
</evidence>
<accession>A0A9D1UMZ4</accession>
<dbReference type="EC" id="3.6.1.27" evidence="3 17"/>
<reference evidence="18" key="2">
    <citation type="submission" date="2021-04" db="EMBL/GenBank/DDBJ databases">
        <authorList>
            <person name="Gilroy R."/>
        </authorList>
    </citation>
    <scope>NUCLEOTIDE SEQUENCE</scope>
    <source>
        <strain evidence="18">ChiGjej6B6-1540</strain>
    </source>
</reference>
<evidence type="ECO:0000256" key="7">
    <source>
        <dbReference type="ARBA" id="ARBA00022801"/>
    </source>
</evidence>
<keyword evidence="11 17" id="KW-0472">Membrane</keyword>
<keyword evidence="8 17" id="KW-0133">Cell shape</keyword>